<dbReference type="RefSeq" id="WP_249293600.1">
    <property type="nucleotide sequence ID" value="NZ_JACRSV010000001.1"/>
</dbReference>
<dbReference type="AlphaFoldDB" id="A0A926E392"/>
<name>A0A926E392_9FIRM</name>
<gene>
    <name evidence="1" type="ORF">H8710_01395</name>
</gene>
<dbReference type="EMBL" id="JACRSV010000001">
    <property type="protein sequence ID" value="MBC8558715.1"/>
    <property type="molecule type" value="Genomic_DNA"/>
</dbReference>
<protein>
    <submittedName>
        <fullName evidence="1">Uncharacterized protein</fullName>
    </submittedName>
</protein>
<evidence type="ECO:0000313" key="2">
    <source>
        <dbReference type="Proteomes" id="UP000610760"/>
    </source>
</evidence>
<accession>A0A926E392</accession>
<proteinExistence type="predicted"/>
<organism evidence="1 2">
    <name type="scientific">Fumia xinanensis</name>
    <dbReference type="NCBI Taxonomy" id="2763659"/>
    <lineage>
        <taxon>Bacteria</taxon>
        <taxon>Bacillati</taxon>
        <taxon>Bacillota</taxon>
        <taxon>Clostridia</taxon>
        <taxon>Eubacteriales</taxon>
        <taxon>Oscillospiraceae</taxon>
        <taxon>Fumia</taxon>
    </lineage>
</organism>
<sequence length="99" mass="11050">MTKKYAFIDYGGQVLSIETRCSCIYCKDKQDGELSIEDVVHPSLVGRYQEIPSGISVKEGMLFSDGTFKENPIAPSTKITQLENRMSATEDALLAFMMM</sequence>
<comment type="caution">
    <text evidence="1">The sequence shown here is derived from an EMBL/GenBank/DDBJ whole genome shotgun (WGS) entry which is preliminary data.</text>
</comment>
<evidence type="ECO:0000313" key="1">
    <source>
        <dbReference type="EMBL" id="MBC8558715.1"/>
    </source>
</evidence>
<reference evidence="1" key="1">
    <citation type="submission" date="2020-08" db="EMBL/GenBank/DDBJ databases">
        <title>Genome public.</title>
        <authorList>
            <person name="Liu C."/>
            <person name="Sun Q."/>
        </authorList>
    </citation>
    <scope>NUCLEOTIDE SEQUENCE</scope>
    <source>
        <strain evidence="1">NSJ-33</strain>
    </source>
</reference>
<keyword evidence="2" id="KW-1185">Reference proteome</keyword>
<dbReference type="Proteomes" id="UP000610760">
    <property type="component" value="Unassembled WGS sequence"/>
</dbReference>